<keyword evidence="4" id="KW-0378">Hydrolase</keyword>
<dbReference type="GO" id="GO:0005539">
    <property type="term" value="F:glycosaminoglycan binding"/>
    <property type="evidence" value="ECO:0007669"/>
    <property type="project" value="TreeGrafter"/>
</dbReference>
<dbReference type="GO" id="GO:0030203">
    <property type="term" value="P:glycosaminoglycan metabolic process"/>
    <property type="evidence" value="ECO:0007669"/>
    <property type="project" value="InterPro"/>
</dbReference>
<dbReference type="PANTHER" id="PTHR43108">
    <property type="entry name" value="N-ACETYLGLUCOSAMINE-6-SULFATASE FAMILY MEMBER"/>
    <property type="match status" value="1"/>
</dbReference>
<evidence type="ECO:0000259" key="7">
    <source>
        <dbReference type="Pfam" id="PF00884"/>
    </source>
</evidence>
<protein>
    <recommendedName>
        <fullName evidence="7">Sulfatase N-terminal domain-containing protein</fullName>
    </recommendedName>
</protein>
<comment type="similarity">
    <text evidence="2">Belongs to the sulfatase family.</text>
</comment>
<dbReference type="InterPro" id="IPR012251">
    <property type="entry name" value="GlcNAc_6-SO4ase"/>
</dbReference>
<feature type="non-terminal residue" evidence="8">
    <location>
        <position position="553"/>
    </location>
</feature>
<comment type="cofactor">
    <cofactor evidence="1">
        <name>Ca(2+)</name>
        <dbReference type="ChEBI" id="CHEBI:29108"/>
    </cofactor>
</comment>
<evidence type="ECO:0000256" key="2">
    <source>
        <dbReference type="ARBA" id="ARBA00008779"/>
    </source>
</evidence>
<dbReference type="EMBL" id="JASPKZ010006468">
    <property type="protein sequence ID" value="KAJ9587207.1"/>
    <property type="molecule type" value="Genomic_DNA"/>
</dbReference>
<evidence type="ECO:0000256" key="5">
    <source>
        <dbReference type="ARBA" id="ARBA00023180"/>
    </source>
</evidence>
<feature type="domain" description="Sulfatase N-terminal" evidence="7">
    <location>
        <begin position="45"/>
        <end position="377"/>
    </location>
</feature>
<accession>A0AAD7ZW04</accession>
<dbReference type="CDD" id="cd16147">
    <property type="entry name" value="G6S"/>
    <property type="match status" value="1"/>
</dbReference>
<dbReference type="Proteomes" id="UP001233999">
    <property type="component" value="Unassembled WGS sequence"/>
</dbReference>
<dbReference type="SUPFAM" id="SSF53649">
    <property type="entry name" value="Alkaline phosphatase-like"/>
    <property type="match status" value="1"/>
</dbReference>
<dbReference type="AlphaFoldDB" id="A0AAD7ZW04"/>
<dbReference type="InterPro" id="IPR024607">
    <property type="entry name" value="Sulfatase_CS"/>
</dbReference>
<keyword evidence="5" id="KW-0325">Glycoprotein</keyword>
<dbReference type="InterPro" id="IPR017850">
    <property type="entry name" value="Alkaline_phosphatase_core_sf"/>
</dbReference>
<evidence type="ECO:0000256" key="1">
    <source>
        <dbReference type="ARBA" id="ARBA00001913"/>
    </source>
</evidence>
<evidence type="ECO:0000313" key="9">
    <source>
        <dbReference type="Proteomes" id="UP001233999"/>
    </source>
</evidence>
<reference evidence="8" key="2">
    <citation type="submission" date="2023-05" db="EMBL/GenBank/DDBJ databases">
        <authorList>
            <person name="Fouks B."/>
        </authorList>
    </citation>
    <scope>NUCLEOTIDE SEQUENCE</scope>
    <source>
        <strain evidence="8">Stay&amp;Tobe</strain>
        <tissue evidence="8">Testes</tissue>
    </source>
</reference>
<dbReference type="Gene3D" id="3.40.720.10">
    <property type="entry name" value="Alkaline Phosphatase, subunit A"/>
    <property type="match status" value="1"/>
</dbReference>
<sequence length="553" mass="61890">MWSPDSKGVRRAGLDATSFSVIIDMKTSVVLLATLAVLGSCTQTNIVLVITDDQDLTLGGLMPMEKTQRLIGEAGVTFTNAFVTTPVCCPSRASMLSARYQHNHLTLNNSLDGGCSNAHWQQNVEPQSWPALLHDAGYLTFYAGKYLNQYGEKDAGGTEHVPRGWDWWIGLVGNSRYYNYTLSVNGSSQFHEADYLTDLIKEYGLEFLKQRTLLDNKFLMVLAPPASHAPFTAAPIYQDHYKNVTALKTPNFNVPANTDKHWLLQMSPVPLPDSLLPLLDEVYRHRWETLLSVDDMVEAVILQLNSSGLLENTHVIMTSDHGYHIGQFALPWDKRQPYEMDIRVPLLVRGPGIVAGRSVSQPVLNIDLGPTFLDMADLEAPSWMDGTSFLPLLQDTGNLEDNENRTFLIEYHGEGTNTTISSDCPFYGDNTVTECSSDVMCKCQDSKNNTYSCVRVLNPEENVLFCKFEDSLNFMEVYDVNADPYQLTNMASNLSSADITKFTTWLNRLKQCSGSSCQFKLTSSRTSGWQSEMQMRRERCLTGETPNVCLKLP</sequence>
<evidence type="ECO:0000256" key="6">
    <source>
        <dbReference type="PIRSR" id="PIRSR036666-50"/>
    </source>
</evidence>
<gene>
    <name evidence="8" type="ORF">L9F63_019287</name>
</gene>
<feature type="modified residue" description="3-oxoalanine (Cys)" evidence="6">
    <location>
        <position position="88"/>
    </location>
</feature>
<dbReference type="PIRSF" id="PIRSF036666">
    <property type="entry name" value="G6S"/>
    <property type="match status" value="1"/>
</dbReference>
<evidence type="ECO:0000256" key="4">
    <source>
        <dbReference type="ARBA" id="ARBA00022801"/>
    </source>
</evidence>
<evidence type="ECO:0000256" key="3">
    <source>
        <dbReference type="ARBA" id="ARBA00022729"/>
    </source>
</evidence>
<dbReference type="PROSITE" id="PS00149">
    <property type="entry name" value="SULFATASE_2"/>
    <property type="match status" value="1"/>
</dbReference>
<evidence type="ECO:0000313" key="8">
    <source>
        <dbReference type="EMBL" id="KAJ9587207.1"/>
    </source>
</evidence>
<organism evidence="8 9">
    <name type="scientific">Diploptera punctata</name>
    <name type="common">Pacific beetle cockroach</name>
    <dbReference type="NCBI Taxonomy" id="6984"/>
    <lineage>
        <taxon>Eukaryota</taxon>
        <taxon>Metazoa</taxon>
        <taxon>Ecdysozoa</taxon>
        <taxon>Arthropoda</taxon>
        <taxon>Hexapoda</taxon>
        <taxon>Insecta</taxon>
        <taxon>Pterygota</taxon>
        <taxon>Neoptera</taxon>
        <taxon>Polyneoptera</taxon>
        <taxon>Dictyoptera</taxon>
        <taxon>Blattodea</taxon>
        <taxon>Blaberoidea</taxon>
        <taxon>Blaberidae</taxon>
        <taxon>Diplopterinae</taxon>
        <taxon>Diploptera</taxon>
    </lineage>
</organism>
<dbReference type="Pfam" id="PF00884">
    <property type="entry name" value="Sulfatase"/>
    <property type="match status" value="1"/>
</dbReference>
<keyword evidence="9" id="KW-1185">Reference proteome</keyword>
<dbReference type="InterPro" id="IPR000917">
    <property type="entry name" value="Sulfatase_N"/>
</dbReference>
<name>A0AAD7ZW04_DIPPU</name>
<comment type="caution">
    <text evidence="8">The sequence shown here is derived from an EMBL/GenBank/DDBJ whole genome shotgun (WGS) entry which is preliminary data.</text>
</comment>
<reference evidence="8" key="1">
    <citation type="journal article" date="2023" name="IScience">
        <title>Live-bearing cockroach genome reveals convergent evolutionary mechanisms linked to viviparity in insects and beyond.</title>
        <authorList>
            <person name="Fouks B."/>
            <person name="Harrison M.C."/>
            <person name="Mikhailova A.A."/>
            <person name="Marchal E."/>
            <person name="English S."/>
            <person name="Carruthers M."/>
            <person name="Jennings E.C."/>
            <person name="Chiamaka E.L."/>
            <person name="Frigard R.A."/>
            <person name="Pippel M."/>
            <person name="Attardo G.M."/>
            <person name="Benoit J.B."/>
            <person name="Bornberg-Bauer E."/>
            <person name="Tobe S.S."/>
        </authorList>
    </citation>
    <scope>NUCLEOTIDE SEQUENCE</scope>
    <source>
        <strain evidence="8">Stay&amp;Tobe</strain>
    </source>
</reference>
<dbReference type="PANTHER" id="PTHR43108:SF8">
    <property type="entry name" value="SD21168P"/>
    <property type="match status" value="1"/>
</dbReference>
<proteinExistence type="inferred from homology"/>
<keyword evidence="3" id="KW-0732">Signal</keyword>
<dbReference type="GO" id="GO:0008449">
    <property type="term" value="F:N-acetylglucosamine-6-sulfatase activity"/>
    <property type="evidence" value="ECO:0007669"/>
    <property type="project" value="InterPro"/>
</dbReference>
<comment type="PTM">
    <text evidence="6">The conversion to 3-oxoalanine (also known as C-formylglycine, FGly), of a serine or cysteine residue in prokaryotes and of a cysteine residue in eukaryotes, is critical for catalytic activity.</text>
</comment>